<dbReference type="AlphaFoldDB" id="A0A0E0LHW6"/>
<dbReference type="EnsemblPlants" id="OPUNC07G05190.1">
    <property type="protein sequence ID" value="OPUNC07G05190.1"/>
    <property type="gene ID" value="OPUNC07G05190"/>
</dbReference>
<dbReference type="GO" id="GO:0006355">
    <property type="term" value="P:regulation of DNA-templated transcription"/>
    <property type="evidence" value="ECO:0007669"/>
    <property type="project" value="InterPro"/>
</dbReference>
<dbReference type="InterPro" id="IPR015300">
    <property type="entry name" value="DNA-bd_pseudobarrel_sf"/>
</dbReference>
<dbReference type="GO" id="GO:0009725">
    <property type="term" value="P:response to hormone"/>
    <property type="evidence" value="ECO:0007669"/>
    <property type="project" value="InterPro"/>
</dbReference>
<keyword evidence="4" id="KW-0804">Transcription</keyword>
<keyword evidence="3" id="KW-0238">DNA-binding</keyword>
<dbReference type="GO" id="GO:0003677">
    <property type="term" value="F:DNA binding"/>
    <property type="evidence" value="ECO:0007669"/>
    <property type="project" value="UniProtKB-KW"/>
</dbReference>
<evidence type="ECO:0000259" key="6">
    <source>
        <dbReference type="PROSITE" id="PS50863"/>
    </source>
</evidence>
<reference evidence="7" key="2">
    <citation type="submission" date="2018-05" db="EMBL/GenBank/DDBJ databases">
        <title>OpunRS2 (Oryza punctata Reference Sequence Version 2).</title>
        <authorList>
            <person name="Zhang J."/>
            <person name="Kudrna D."/>
            <person name="Lee S."/>
            <person name="Talag J."/>
            <person name="Welchert J."/>
            <person name="Wing R.A."/>
        </authorList>
    </citation>
    <scope>NUCLEOTIDE SEQUENCE [LARGE SCALE GENOMIC DNA]</scope>
</reference>
<evidence type="ECO:0000256" key="5">
    <source>
        <dbReference type="ARBA" id="ARBA00023242"/>
    </source>
</evidence>
<dbReference type="STRING" id="4537.A0A0E0LHW6"/>
<proteinExistence type="predicted"/>
<dbReference type="Gene3D" id="2.40.330.10">
    <property type="entry name" value="DNA-binding pseudobarrel domain"/>
    <property type="match status" value="1"/>
</dbReference>
<dbReference type="OMA" id="SIHYADP"/>
<dbReference type="Pfam" id="PF02362">
    <property type="entry name" value="B3"/>
    <property type="match status" value="1"/>
</dbReference>
<dbReference type="SMART" id="SM01019">
    <property type="entry name" value="B3"/>
    <property type="match status" value="1"/>
</dbReference>
<evidence type="ECO:0000256" key="4">
    <source>
        <dbReference type="ARBA" id="ARBA00023163"/>
    </source>
</evidence>
<organism evidence="7">
    <name type="scientific">Oryza punctata</name>
    <name type="common">Red rice</name>
    <dbReference type="NCBI Taxonomy" id="4537"/>
    <lineage>
        <taxon>Eukaryota</taxon>
        <taxon>Viridiplantae</taxon>
        <taxon>Streptophyta</taxon>
        <taxon>Embryophyta</taxon>
        <taxon>Tracheophyta</taxon>
        <taxon>Spermatophyta</taxon>
        <taxon>Magnoliopsida</taxon>
        <taxon>Liliopsida</taxon>
        <taxon>Poales</taxon>
        <taxon>Poaceae</taxon>
        <taxon>BOP clade</taxon>
        <taxon>Oryzoideae</taxon>
        <taxon>Oryzeae</taxon>
        <taxon>Oryzinae</taxon>
        <taxon>Oryza</taxon>
    </lineage>
</organism>
<name>A0A0E0LHW6_ORYPU</name>
<dbReference type="HOGENOM" id="CLU_1252398_0_0_1"/>
<keyword evidence="5" id="KW-0539">Nucleus</keyword>
<evidence type="ECO:0000256" key="1">
    <source>
        <dbReference type="ARBA" id="ARBA00004123"/>
    </source>
</evidence>
<keyword evidence="2" id="KW-0805">Transcription regulation</keyword>
<comment type="subcellular location">
    <subcellularLocation>
        <location evidence="1">Nucleus</location>
    </subcellularLocation>
</comment>
<evidence type="ECO:0000313" key="7">
    <source>
        <dbReference type="EnsemblPlants" id="OPUNC07G05190.1"/>
    </source>
</evidence>
<dbReference type="SUPFAM" id="SSF101936">
    <property type="entry name" value="DNA-binding pseudobarrel domain"/>
    <property type="match status" value="1"/>
</dbReference>
<dbReference type="PROSITE" id="PS50863">
    <property type="entry name" value="B3"/>
    <property type="match status" value="1"/>
</dbReference>
<dbReference type="PANTHER" id="PTHR31384">
    <property type="entry name" value="AUXIN RESPONSE FACTOR 4-RELATED"/>
    <property type="match status" value="1"/>
</dbReference>
<accession>A0A0E0LHW6</accession>
<evidence type="ECO:0000256" key="2">
    <source>
        <dbReference type="ARBA" id="ARBA00023015"/>
    </source>
</evidence>
<dbReference type="GO" id="GO:0005634">
    <property type="term" value="C:nucleus"/>
    <property type="evidence" value="ECO:0007669"/>
    <property type="project" value="UniProtKB-SubCell"/>
</dbReference>
<evidence type="ECO:0000313" key="8">
    <source>
        <dbReference type="Proteomes" id="UP000026962"/>
    </source>
</evidence>
<reference evidence="7" key="1">
    <citation type="submission" date="2015-04" db="UniProtKB">
        <authorList>
            <consortium name="EnsemblPlants"/>
        </authorList>
    </citation>
    <scope>IDENTIFICATION</scope>
</reference>
<sequence>MHRPLPARDPVGIGGQREFCFFDKKLSESDVTANGGGGALIVIPKSSAAEHDHVLPAIPDLRVTDLHGGRRWEFGHTWSDTDTERSHTLAAAGWSAFVKAKRLCVGDTVIFMRRPGGELLVGVRRKPYGGMPVGIPDKHVSDAGFYATLGHPFRATYCPWQGTAEFVVRREEVEGSPPISLTPGTRVRLLMNPDNTRRRVQPVYGTVRDVDSRSAWRMLEV</sequence>
<evidence type="ECO:0000256" key="3">
    <source>
        <dbReference type="ARBA" id="ARBA00023125"/>
    </source>
</evidence>
<dbReference type="PANTHER" id="PTHR31384:SF94">
    <property type="entry name" value="AUXIN RESPONSE FACTOR 17"/>
    <property type="match status" value="1"/>
</dbReference>
<feature type="domain" description="TF-B3" evidence="6">
    <location>
        <begin position="26"/>
        <end position="127"/>
    </location>
</feature>
<dbReference type="CDD" id="cd10017">
    <property type="entry name" value="B3_DNA"/>
    <property type="match status" value="1"/>
</dbReference>
<keyword evidence="8" id="KW-1185">Reference proteome</keyword>
<dbReference type="Gramene" id="OPUNC07G05190.1">
    <property type="protein sequence ID" value="OPUNC07G05190.1"/>
    <property type="gene ID" value="OPUNC07G05190"/>
</dbReference>
<dbReference type="Proteomes" id="UP000026962">
    <property type="component" value="Chromosome 7"/>
</dbReference>
<dbReference type="InterPro" id="IPR003340">
    <property type="entry name" value="B3_DNA-bd"/>
</dbReference>
<protein>
    <submittedName>
        <fullName evidence="7">Auxin response factor</fullName>
    </submittedName>
</protein>
<dbReference type="InterPro" id="IPR044835">
    <property type="entry name" value="ARF_plant"/>
</dbReference>